<dbReference type="OrthoDB" id="4571298at2"/>
<comment type="caution">
    <text evidence="2">The sequence shown here is derived from an EMBL/GenBank/DDBJ whole genome shotgun (WGS) entry which is preliminary data.</text>
</comment>
<evidence type="ECO:0000313" key="3">
    <source>
        <dbReference type="Proteomes" id="UP000238220"/>
    </source>
</evidence>
<organism evidence="2 3">
    <name type="scientific">Solimonas fluminis</name>
    <dbReference type="NCBI Taxonomy" id="2086571"/>
    <lineage>
        <taxon>Bacteria</taxon>
        <taxon>Pseudomonadati</taxon>
        <taxon>Pseudomonadota</taxon>
        <taxon>Gammaproteobacteria</taxon>
        <taxon>Nevskiales</taxon>
        <taxon>Nevskiaceae</taxon>
        <taxon>Solimonas</taxon>
    </lineage>
</organism>
<reference evidence="2 3" key="1">
    <citation type="submission" date="2018-02" db="EMBL/GenBank/DDBJ databases">
        <title>Genome sequencing of Solimonas sp. HR-BB.</title>
        <authorList>
            <person name="Lee Y."/>
            <person name="Jeon C.O."/>
        </authorList>
    </citation>
    <scope>NUCLEOTIDE SEQUENCE [LARGE SCALE GENOMIC DNA]</scope>
    <source>
        <strain evidence="2 3">HR-BB</strain>
    </source>
</reference>
<dbReference type="Pfam" id="PF13577">
    <property type="entry name" value="SnoaL_4"/>
    <property type="match status" value="1"/>
</dbReference>
<dbReference type="AlphaFoldDB" id="A0A2S5TG40"/>
<dbReference type="Proteomes" id="UP000238220">
    <property type="component" value="Unassembled WGS sequence"/>
</dbReference>
<dbReference type="InterPro" id="IPR037401">
    <property type="entry name" value="SnoaL-like"/>
</dbReference>
<dbReference type="RefSeq" id="WP_104230416.1">
    <property type="nucleotide sequence ID" value="NZ_PSNW01000005.1"/>
</dbReference>
<evidence type="ECO:0000313" key="2">
    <source>
        <dbReference type="EMBL" id="PPE73902.1"/>
    </source>
</evidence>
<feature type="domain" description="SnoaL-like" evidence="1">
    <location>
        <begin position="6"/>
        <end position="146"/>
    </location>
</feature>
<proteinExistence type="predicted"/>
<gene>
    <name evidence="2" type="ORF">C3942_10910</name>
</gene>
<dbReference type="Gene3D" id="3.10.450.50">
    <property type="match status" value="1"/>
</dbReference>
<sequence length="163" mass="19225">MNATEKLLAIEEIRNVFARRLRYMDLKQWDLYGSVHTDDAWSETYGDLPAALQPQSGGVRNKVVGPQALADAIRHFMEHRTPITSVHHAHTPEIDITSDTTASGIWPMEDHLWWEEGERREFLHGYGHYHEHYRKVEGRWLICYRKLTRLRVDRTPGFYDRLL</sequence>
<dbReference type="SUPFAM" id="SSF54427">
    <property type="entry name" value="NTF2-like"/>
    <property type="match status" value="1"/>
</dbReference>
<name>A0A2S5TG40_9GAMM</name>
<evidence type="ECO:0000259" key="1">
    <source>
        <dbReference type="Pfam" id="PF13577"/>
    </source>
</evidence>
<protein>
    <submittedName>
        <fullName evidence="2">Nuclear transport factor 2 family protein</fullName>
    </submittedName>
</protein>
<dbReference type="InterPro" id="IPR032710">
    <property type="entry name" value="NTF2-like_dom_sf"/>
</dbReference>
<dbReference type="EMBL" id="PSNW01000005">
    <property type="protein sequence ID" value="PPE73902.1"/>
    <property type="molecule type" value="Genomic_DNA"/>
</dbReference>
<keyword evidence="3" id="KW-1185">Reference proteome</keyword>
<accession>A0A2S5TG40</accession>